<feature type="region of interest" description="Disordered" evidence="1">
    <location>
        <begin position="1"/>
        <end position="35"/>
    </location>
</feature>
<gene>
    <name evidence="2" type="ORF">ACFQ3T_36565</name>
</gene>
<dbReference type="Proteomes" id="UP001597168">
    <property type="component" value="Unassembled WGS sequence"/>
</dbReference>
<dbReference type="RefSeq" id="WP_380730748.1">
    <property type="nucleotide sequence ID" value="NZ_JBHTLK010000478.1"/>
</dbReference>
<protein>
    <submittedName>
        <fullName evidence="2">Uncharacterized protein</fullName>
    </submittedName>
</protein>
<evidence type="ECO:0000256" key="1">
    <source>
        <dbReference type="SAM" id="MobiDB-lite"/>
    </source>
</evidence>
<keyword evidence="3" id="KW-1185">Reference proteome</keyword>
<accession>A0ABW3R6H3</accession>
<feature type="non-terminal residue" evidence="2">
    <location>
        <position position="205"/>
    </location>
</feature>
<sequence>MDARRDAAREDSARRTPAEGKPARGKAARGKAARRELAREELARLRAEGERIAEALLAMDDHPGHGLLRGATTGATRDRWREIGPAMVLLWQWFDAYREVLARVDAAPGPDEVARLVTEPVVVLDERPVPVRTLTGPAVVGERVALGVLVDRMKEQYAQVMAVLTEVREAWARRLELLDPLPGRLAGLDSPAVERLRAEVAAAHA</sequence>
<organism evidence="2 3">
    <name type="scientific">Saccharothrix hoggarensis</name>
    <dbReference type="NCBI Taxonomy" id="913853"/>
    <lineage>
        <taxon>Bacteria</taxon>
        <taxon>Bacillati</taxon>
        <taxon>Actinomycetota</taxon>
        <taxon>Actinomycetes</taxon>
        <taxon>Pseudonocardiales</taxon>
        <taxon>Pseudonocardiaceae</taxon>
        <taxon>Saccharothrix</taxon>
    </lineage>
</organism>
<proteinExistence type="predicted"/>
<comment type="caution">
    <text evidence="2">The sequence shown here is derived from an EMBL/GenBank/DDBJ whole genome shotgun (WGS) entry which is preliminary data.</text>
</comment>
<feature type="compositionally biased region" description="Basic residues" evidence="1">
    <location>
        <begin position="23"/>
        <end position="32"/>
    </location>
</feature>
<feature type="compositionally biased region" description="Basic and acidic residues" evidence="1">
    <location>
        <begin position="1"/>
        <end position="22"/>
    </location>
</feature>
<dbReference type="EMBL" id="JBHTLK010000478">
    <property type="protein sequence ID" value="MFD1152683.1"/>
    <property type="molecule type" value="Genomic_DNA"/>
</dbReference>
<name>A0ABW3R6H3_9PSEU</name>
<evidence type="ECO:0000313" key="2">
    <source>
        <dbReference type="EMBL" id="MFD1152683.1"/>
    </source>
</evidence>
<reference evidence="3" key="1">
    <citation type="journal article" date="2019" name="Int. J. Syst. Evol. Microbiol.">
        <title>The Global Catalogue of Microorganisms (GCM) 10K type strain sequencing project: providing services to taxonomists for standard genome sequencing and annotation.</title>
        <authorList>
            <consortium name="The Broad Institute Genomics Platform"/>
            <consortium name="The Broad Institute Genome Sequencing Center for Infectious Disease"/>
            <person name="Wu L."/>
            <person name="Ma J."/>
        </authorList>
    </citation>
    <scope>NUCLEOTIDE SEQUENCE [LARGE SCALE GENOMIC DNA]</scope>
    <source>
        <strain evidence="3">CCUG 60214</strain>
    </source>
</reference>
<evidence type="ECO:0000313" key="3">
    <source>
        <dbReference type="Proteomes" id="UP001597168"/>
    </source>
</evidence>